<evidence type="ECO:0000256" key="1">
    <source>
        <dbReference type="SAM" id="MobiDB-lite"/>
    </source>
</evidence>
<dbReference type="InterPro" id="IPR012337">
    <property type="entry name" value="RNaseH-like_sf"/>
</dbReference>
<comment type="caution">
    <text evidence="2">The sequence shown here is derived from an EMBL/GenBank/DDBJ whole genome shotgun (WGS) entry which is preliminary data.</text>
</comment>
<feature type="compositionally biased region" description="Basic and acidic residues" evidence="1">
    <location>
        <begin position="301"/>
        <end position="319"/>
    </location>
</feature>
<dbReference type="GO" id="GO:0005634">
    <property type="term" value="C:nucleus"/>
    <property type="evidence" value="ECO:0007669"/>
    <property type="project" value="TreeGrafter"/>
</dbReference>
<protein>
    <recommendedName>
        <fullName evidence="4">hAT-like transposase RNase-H fold domain-containing protein</fullName>
    </recommendedName>
</protein>
<feature type="region of interest" description="Disordered" evidence="1">
    <location>
        <begin position="301"/>
        <end position="342"/>
    </location>
</feature>
<feature type="region of interest" description="Disordered" evidence="1">
    <location>
        <begin position="260"/>
        <end position="287"/>
    </location>
</feature>
<accession>A0A5B0N7E7</accession>
<dbReference type="PANTHER" id="PTHR46169">
    <property type="entry name" value="DNA REPLICATION-RELATED ELEMENT FACTOR, ISOFORM A"/>
    <property type="match status" value="1"/>
</dbReference>
<dbReference type="PANTHER" id="PTHR46169:SF15">
    <property type="entry name" value="INNER CENTROMERE PROTEIN A-LIKE ISOFORM X1-RELATED"/>
    <property type="match status" value="1"/>
</dbReference>
<evidence type="ECO:0000313" key="2">
    <source>
        <dbReference type="EMBL" id="KAA1085205.1"/>
    </source>
</evidence>
<dbReference type="GO" id="GO:0006357">
    <property type="term" value="P:regulation of transcription by RNA polymerase II"/>
    <property type="evidence" value="ECO:0007669"/>
    <property type="project" value="TreeGrafter"/>
</dbReference>
<dbReference type="InterPro" id="IPR052717">
    <property type="entry name" value="Vacuolar_transposase_reg"/>
</dbReference>
<dbReference type="Proteomes" id="UP000325313">
    <property type="component" value="Unassembled WGS sequence"/>
</dbReference>
<feature type="compositionally biased region" description="Acidic residues" evidence="1">
    <location>
        <begin position="320"/>
        <end position="338"/>
    </location>
</feature>
<evidence type="ECO:0000313" key="3">
    <source>
        <dbReference type="Proteomes" id="UP000325313"/>
    </source>
</evidence>
<dbReference type="EMBL" id="VDEP01000415">
    <property type="protein sequence ID" value="KAA1085205.1"/>
    <property type="molecule type" value="Genomic_DNA"/>
</dbReference>
<dbReference type="SUPFAM" id="SSF53098">
    <property type="entry name" value="Ribonuclease H-like"/>
    <property type="match status" value="1"/>
</dbReference>
<proteinExistence type="predicted"/>
<name>A0A5B0N7E7_PUCGR</name>
<organism evidence="2 3">
    <name type="scientific">Puccinia graminis f. sp. tritici</name>
    <dbReference type="NCBI Taxonomy" id="56615"/>
    <lineage>
        <taxon>Eukaryota</taxon>
        <taxon>Fungi</taxon>
        <taxon>Dikarya</taxon>
        <taxon>Basidiomycota</taxon>
        <taxon>Pucciniomycotina</taxon>
        <taxon>Pucciniomycetes</taxon>
        <taxon>Pucciniales</taxon>
        <taxon>Pucciniaceae</taxon>
        <taxon>Puccinia</taxon>
    </lineage>
</organism>
<reference evidence="2 3" key="1">
    <citation type="submission" date="2019-05" db="EMBL/GenBank/DDBJ databases">
        <title>Emergence of the Ug99 lineage of the wheat stem rust pathogen through somatic hybridization.</title>
        <authorList>
            <person name="Li F."/>
            <person name="Upadhyaya N.M."/>
            <person name="Sperschneider J."/>
            <person name="Matny O."/>
            <person name="Nguyen-Phuc H."/>
            <person name="Mago R."/>
            <person name="Raley C."/>
            <person name="Miller M.E."/>
            <person name="Silverstein K.A.T."/>
            <person name="Henningsen E."/>
            <person name="Hirsch C.D."/>
            <person name="Visser B."/>
            <person name="Pretorius Z.A."/>
            <person name="Steffenson B.J."/>
            <person name="Schwessinger B."/>
            <person name="Dodds P.N."/>
            <person name="Figueroa M."/>
        </authorList>
    </citation>
    <scope>NUCLEOTIDE SEQUENCE [LARGE SCALE GENOMIC DNA]</scope>
    <source>
        <strain evidence="2 3">Ug99</strain>
    </source>
</reference>
<dbReference type="AlphaFoldDB" id="A0A5B0N7E7"/>
<gene>
    <name evidence="2" type="ORF">PGTUg99_004602</name>
</gene>
<evidence type="ECO:0008006" key="4">
    <source>
        <dbReference type="Google" id="ProtNLM"/>
    </source>
</evidence>
<sequence length="593" mass="65956">MHQIACASNKKTKKNQSLAALGITGTGDIDPKELCAVWCAEAARPFSALADPSHKSLLHPVVLKNLPTSKAVSKDIHLLYSAIQGEYRSVLQAHKGALYLGVDAWQSPNGFNNLGVVIYRLKVIEETDPQTQTTATELNFCCLLTKSNLTTSCFDHISHPDLQQGQLLSTFPSTNCHRPAPLEFHTGNYLAHVVRLVVEKFGIQDRICGIVSGNASNNEVMIKELKRLKWPRFQGKTHWIRCFSHILNLIAQGILQPFGTQKKRGTGNDRSTSIDNEETSLEEDNPDAQIKLLSPDEDVISHHDDDSSEVHLTDEKVIDDSESLNESDIENGSEEGEGDCYTSESCKHTLGKRLKRYGLDRKHYVDESDFDLARDLVDILNLFHEVTLQVSTAGSACLANIVVFIDQITEHLATAVVDTKYPPALRNACRVGLKITNKYYILTDSSPLYRIAILLHPSFRDEYFKLAKWEPKWISEAIRLAREMWVSHYKPRCERQPIKALFPLKLYSSQRVVPQRPITAPSATPTPISRPATGMLAGLSNAAAARGGNSHSDALDVWLAGGLILNGNEPVNPLKWWIQQKRAGNTHGGLEHL</sequence>
<feature type="compositionally biased region" description="Acidic residues" evidence="1">
    <location>
        <begin position="275"/>
        <end position="286"/>
    </location>
</feature>